<feature type="compositionally biased region" description="Basic and acidic residues" evidence="1">
    <location>
        <begin position="152"/>
        <end position="172"/>
    </location>
</feature>
<name>A0ABT2FX25_9CORY</name>
<dbReference type="Pfam" id="PF13730">
    <property type="entry name" value="HTH_36"/>
    <property type="match status" value="1"/>
</dbReference>
<gene>
    <name evidence="2" type="ORF">NYP18_08980</name>
</gene>
<feature type="compositionally biased region" description="Polar residues" evidence="1">
    <location>
        <begin position="139"/>
        <end position="150"/>
    </location>
</feature>
<dbReference type="Proteomes" id="UP001205965">
    <property type="component" value="Unassembled WGS sequence"/>
</dbReference>
<comment type="caution">
    <text evidence="2">The sequence shown here is derived from an EMBL/GenBank/DDBJ whole genome shotgun (WGS) entry which is preliminary data.</text>
</comment>
<evidence type="ECO:0000256" key="1">
    <source>
        <dbReference type="SAM" id="MobiDB-lite"/>
    </source>
</evidence>
<proteinExistence type="predicted"/>
<feature type="region of interest" description="Disordered" evidence="1">
    <location>
        <begin position="270"/>
        <end position="289"/>
    </location>
</feature>
<accession>A0ABT2FX25</accession>
<reference evidence="2 3" key="1">
    <citation type="submission" date="2022-08" db="EMBL/GenBank/DDBJ databases">
        <title>YIM 101645 draft genome.</title>
        <authorList>
            <person name="Chen X."/>
        </authorList>
    </citation>
    <scope>NUCLEOTIDE SEQUENCE [LARGE SCALE GENOMIC DNA]</scope>
    <source>
        <strain evidence="2 3">YIM 101645</strain>
    </source>
</reference>
<feature type="region of interest" description="Disordered" evidence="1">
    <location>
        <begin position="116"/>
        <end position="201"/>
    </location>
</feature>
<organism evidence="2 3">
    <name type="scientific">Corynebacterium lemuris</name>
    <dbReference type="NCBI Taxonomy" id="1859292"/>
    <lineage>
        <taxon>Bacteria</taxon>
        <taxon>Bacillati</taxon>
        <taxon>Actinomycetota</taxon>
        <taxon>Actinomycetes</taxon>
        <taxon>Mycobacteriales</taxon>
        <taxon>Corynebacteriaceae</taxon>
        <taxon>Corynebacterium</taxon>
    </lineage>
</organism>
<evidence type="ECO:0000313" key="3">
    <source>
        <dbReference type="Proteomes" id="UP001205965"/>
    </source>
</evidence>
<evidence type="ECO:0000313" key="2">
    <source>
        <dbReference type="EMBL" id="MCS5479792.1"/>
    </source>
</evidence>
<protein>
    <submittedName>
        <fullName evidence="2">Helix-turn-helix domain-containing protein</fullName>
    </submittedName>
</protein>
<dbReference type="EMBL" id="JANWTC010000006">
    <property type="protein sequence ID" value="MCS5479792.1"/>
    <property type="molecule type" value="Genomic_DNA"/>
</dbReference>
<sequence>MSTRDVIDRSSRFFIQVPNDLVREIKNANAFLVYSILKTYTNGSSNTVFPGRETIAATMGAKTTKPVDTALKELRRLGLVATFPRWLGDDGSISRVKDEAHSRQTSNGYILYDTINLSPPEGWDDPNTQPPKRGGVGSQKGTPPGGQTDTPRVAEKVHEVYPPEVHPSEVEKPPVVPQGGPAGKSEESGSSKTSTRGTRIPENFFPSEQAIRTVRRTFPGMQPAFMDYEHQKFVDHFTAASGPRGVKKDWDATWRNWMRTAVDRLPTSQKSAMFGQGPTPQPTVQHPSKADQYRDLGAEIAHEFASGGDQ</sequence>
<keyword evidence="3" id="KW-1185">Reference proteome</keyword>
<dbReference type="RefSeq" id="WP_259427862.1">
    <property type="nucleotide sequence ID" value="NZ_JANWTC010000006.1"/>
</dbReference>